<sequence>MPSSGRSSGSSSRRSRSNHTHHHRHRRRHRLRPKQTERNLVASILGMVVIAVLISALADRKWFKLHGGKCKQEYLGAYQFLTPNIEDMTSYQHCFTSKAIPIMRAVIGFLFLGIMSSLIAFFLDTLGPMQTSLKLCRRFAISSILTVLFCVAINGLCYWVSTCIEEELKAYKLVSTSKVFVTFEMGYYLIVVSGALSVVIAATNLLRRYPLYDEPQRRERLVEDWDELLEQELPGFPPSTALTAPPAYTP</sequence>
<reference evidence="4" key="2">
    <citation type="submission" date="2021-01" db="UniProtKB">
        <authorList>
            <consortium name="EnsemblMetazoa"/>
        </authorList>
    </citation>
    <scope>IDENTIFICATION</scope>
</reference>
<organism evidence="4 5">
    <name type="scientific">Strongylocentrotus purpuratus</name>
    <name type="common">Purple sea urchin</name>
    <dbReference type="NCBI Taxonomy" id="7668"/>
    <lineage>
        <taxon>Eukaryota</taxon>
        <taxon>Metazoa</taxon>
        <taxon>Echinodermata</taxon>
        <taxon>Eleutherozoa</taxon>
        <taxon>Echinozoa</taxon>
        <taxon>Echinoidea</taxon>
        <taxon>Euechinoidea</taxon>
        <taxon>Echinacea</taxon>
        <taxon>Camarodonta</taxon>
        <taxon>Echinidea</taxon>
        <taxon>Strongylocentrotidae</taxon>
        <taxon>Strongylocentrotus</taxon>
    </lineage>
</organism>
<dbReference type="PANTHER" id="PTHR28358:SF1">
    <property type="entry name" value="TRANSMEMBRANE PROTEIN 127"/>
    <property type="match status" value="1"/>
</dbReference>
<evidence type="ECO:0000313" key="5">
    <source>
        <dbReference type="Proteomes" id="UP000007110"/>
    </source>
</evidence>
<dbReference type="Proteomes" id="UP000007110">
    <property type="component" value="Unassembled WGS sequence"/>
</dbReference>
<dbReference type="GO" id="GO:0016020">
    <property type="term" value="C:membrane"/>
    <property type="evidence" value="ECO:0000318"/>
    <property type="project" value="GO_Central"/>
</dbReference>
<evidence type="ECO:0000259" key="3">
    <source>
        <dbReference type="Pfam" id="PF20517"/>
    </source>
</evidence>
<keyword evidence="5" id="KW-1185">Reference proteome</keyword>
<feature type="transmembrane region" description="Helical" evidence="2">
    <location>
        <begin position="105"/>
        <end position="127"/>
    </location>
</feature>
<feature type="domain" description="Transmembrane protein 127 transmembrane region" evidence="3">
    <location>
        <begin position="94"/>
        <end position="206"/>
    </location>
</feature>
<dbReference type="PANTHER" id="PTHR28358">
    <property type="entry name" value="TRANSMEMBRANE PROTEIN 127"/>
    <property type="match status" value="1"/>
</dbReference>
<feature type="transmembrane region" description="Helical" evidence="2">
    <location>
        <begin position="185"/>
        <end position="206"/>
    </location>
</feature>
<accession>A0A7M7HJH2</accession>
<dbReference type="OrthoDB" id="10030622at2759"/>
<protein>
    <recommendedName>
        <fullName evidence="3">Transmembrane protein 127 transmembrane region domain-containing protein</fullName>
    </recommendedName>
</protein>
<evidence type="ECO:0000256" key="2">
    <source>
        <dbReference type="SAM" id="Phobius"/>
    </source>
</evidence>
<feature type="compositionally biased region" description="Basic residues" evidence="1">
    <location>
        <begin position="13"/>
        <end position="33"/>
    </location>
</feature>
<dbReference type="InterPro" id="IPR046795">
    <property type="entry name" value="TMEM127_TM"/>
</dbReference>
<proteinExistence type="predicted"/>
<dbReference type="GeneID" id="577487"/>
<dbReference type="EnsemblMetazoa" id="XM_777712">
    <property type="protein sequence ID" value="XP_782805"/>
    <property type="gene ID" value="LOC577487"/>
</dbReference>
<dbReference type="CTD" id="55654"/>
<dbReference type="KEGG" id="spu:577487"/>
<feature type="region of interest" description="Disordered" evidence="1">
    <location>
        <begin position="1"/>
        <end position="33"/>
    </location>
</feature>
<evidence type="ECO:0000256" key="1">
    <source>
        <dbReference type="SAM" id="MobiDB-lite"/>
    </source>
</evidence>
<dbReference type="FunCoup" id="A0A7M7HJH2">
    <property type="interactions" value="680"/>
</dbReference>
<dbReference type="GO" id="GO:0032006">
    <property type="term" value="P:regulation of TOR signaling"/>
    <property type="evidence" value="ECO:0000318"/>
    <property type="project" value="GO_Central"/>
</dbReference>
<dbReference type="RefSeq" id="XP_011672857.1">
    <property type="nucleotide sequence ID" value="XM_011674555.2"/>
</dbReference>
<dbReference type="OMA" id="YCINSQT"/>
<dbReference type="AlphaFoldDB" id="A0A7M7HJH2"/>
<reference evidence="5" key="1">
    <citation type="submission" date="2015-02" db="EMBL/GenBank/DDBJ databases">
        <title>Genome sequencing for Strongylocentrotus purpuratus.</title>
        <authorList>
            <person name="Murali S."/>
            <person name="Liu Y."/>
            <person name="Vee V."/>
            <person name="English A."/>
            <person name="Wang M."/>
            <person name="Skinner E."/>
            <person name="Han Y."/>
            <person name="Muzny D.M."/>
            <person name="Worley K.C."/>
            <person name="Gibbs R.A."/>
        </authorList>
    </citation>
    <scope>NUCLEOTIDE SEQUENCE</scope>
</reference>
<dbReference type="GO" id="GO:0008285">
    <property type="term" value="P:negative regulation of cell population proliferation"/>
    <property type="evidence" value="ECO:0007669"/>
    <property type="project" value="InterPro"/>
</dbReference>
<dbReference type="EnsemblMetazoa" id="XM_011674555">
    <property type="protein sequence ID" value="XP_011672857"/>
    <property type="gene ID" value="LOC577487"/>
</dbReference>
<dbReference type="InterPro" id="IPR033331">
    <property type="entry name" value="TMEM127"/>
</dbReference>
<name>A0A7M7HJH2_STRPU</name>
<keyword evidence="2" id="KW-0472">Membrane</keyword>
<dbReference type="InParanoid" id="A0A7M7HJH2"/>
<dbReference type="GO" id="GO:0032007">
    <property type="term" value="P:negative regulation of TOR signaling"/>
    <property type="evidence" value="ECO:0007669"/>
    <property type="project" value="InterPro"/>
</dbReference>
<keyword evidence="2" id="KW-0812">Transmembrane</keyword>
<feature type="transmembrane region" description="Helical" evidence="2">
    <location>
        <begin position="40"/>
        <end position="58"/>
    </location>
</feature>
<evidence type="ECO:0000313" key="4">
    <source>
        <dbReference type="EnsemblMetazoa" id="XP_011672857"/>
    </source>
</evidence>
<keyword evidence="2" id="KW-1133">Transmembrane helix</keyword>
<dbReference type="Pfam" id="PF20517">
    <property type="entry name" value="TMEM127"/>
    <property type="match status" value="1"/>
</dbReference>
<dbReference type="RefSeq" id="XP_782805.1">
    <property type="nucleotide sequence ID" value="XM_777712.4"/>
</dbReference>
<feature type="transmembrane region" description="Helical" evidence="2">
    <location>
        <begin position="139"/>
        <end position="161"/>
    </location>
</feature>
<feature type="compositionally biased region" description="Low complexity" evidence="1">
    <location>
        <begin position="1"/>
        <end position="12"/>
    </location>
</feature>